<comment type="similarity">
    <text evidence="4">Belongs to the class I-like SAM-binding methyltransferase superfamily. RNA M5U methyltransferase family.</text>
</comment>
<keyword evidence="3 4" id="KW-0949">S-adenosyl-L-methionine</keyword>
<dbReference type="GO" id="GO:0006396">
    <property type="term" value="P:RNA processing"/>
    <property type="evidence" value="ECO:0007669"/>
    <property type="project" value="InterPro"/>
</dbReference>
<dbReference type="PANTHER" id="PTHR11061">
    <property type="entry name" value="RNA M5U METHYLTRANSFERASE"/>
    <property type="match status" value="1"/>
</dbReference>
<evidence type="ECO:0000256" key="4">
    <source>
        <dbReference type="PROSITE-ProRule" id="PRU01024"/>
    </source>
</evidence>
<organism evidence="6 7">
    <name type="scientific">Candidatus Iainarchaeum sp</name>
    <dbReference type="NCBI Taxonomy" id="3101447"/>
    <lineage>
        <taxon>Archaea</taxon>
        <taxon>Candidatus Iainarchaeota</taxon>
        <taxon>Candidatus Iainarchaeia</taxon>
        <taxon>Candidatus Iainarchaeales</taxon>
        <taxon>Candidatus Iainarchaeaceae</taxon>
        <taxon>Candidatus Iainarchaeum</taxon>
    </lineage>
</organism>
<feature type="binding site" evidence="4">
    <location>
        <position position="254"/>
    </location>
    <ligand>
        <name>S-adenosyl-L-methionine</name>
        <dbReference type="ChEBI" id="CHEBI:59789"/>
    </ligand>
</feature>
<dbReference type="PROSITE" id="PS01230">
    <property type="entry name" value="TRMA_1"/>
    <property type="match status" value="1"/>
</dbReference>
<dbReference type="Pfam" id="PF05958">
    <property type="entry name" value="tRNA_U5-meth_tr"/>
    <property type="match status" value="1"/>
</dbReference>
<dbReference type="SUPFAM" id="SSF53335">
    <property type="entry name" value="S-adenosyl-L-methionine-dependent methyltransferases"/>
    <property type="match status" value="1"/>
</dbReference>
<keyword evidence="2 4" id="KW-0808">Transferase</keyword>
<evidence type="ECO:0000313" key="6">
    <source>
        <dbReference type="EMBL" id="RLG70508.1"/>
    </source>
</evidence>
<accession>A0A497JHI6</accession>
<dbReference type="PANTHER" id="PTHR11061:SF30">
    <property type="entry name" value="TRNA (URACIL(54)-C(5))-METHYLTRANSFERASE"/>
    <property type="match status" value="1"/>
</dbReference>
<feature type="active site" description="Nucleophile" evidence="4">
    <location>
        <position position="347"/>
    </location>
</feature>
<comment type="caution">
    <text evidence="6">The sequence shown here is derived from an EMBL/GenBank/DDBJ whole genome shotgun (WGS) entry which is preliminary data.</text>
</comment>
<feature type="binding site" evidence="4">
    <location>
        <position position="227"/>
    </location>
    <ligand>
        <name>S-adenosyl-L-methionine</name>
        <dbReference type="ChEBI" id="CHEBI:59789"/>
    </ligand>
</feature>
<sequence>MEHIKWAKRQIHWLGEYYCYRYGKEPKCRHFEECNSCPLLNLTYSRQIKLKEKLLELLFEKKIEIVKSKLLYRYRNKAEFSFIDGVLGFRKKNEKYKSFPVKECFLVPKIFASIARFLQDEFYKLGFESWDVIKHKGFLAYVVMRYSFAEKSTMVNFVTHGKKHKKELSEIAKVLNKKFGVESVNWIVNESYRDEARGVLYKSWYNFYITEILNGIKYKITPQAFFQTNPKTAELLFKDLLKFVDKNKDVADLYCGIGAISLLAAKKAKKVVGIELEKENVKAAKENAKINKIKNVEFLEGDAYKMFKDIGEEFDTVIVDPPRAGLSKKLVKRINNLGTEKVIYVSCNPFSLAQNLEWFSSAYNIKFIKGYDFYPHTPHLECLVVLEK</sequence>
<name>A0A497JHI6_9ARCH</name>
<proteinExistence type="inferred from homology"/>
<dbReference type="AlphaFoldDB" id="A0A497JHI6"/>
<gene>
    <name evidence="6" type="ORF">DRO04_01825</name>
</gene>
<dbReference type="GO" id="GO:0008173">
    <property type="term" value="F:RNA methyltransferase activity"/>
    <property type="evidence" value="ECO:0007669"/>
    <property type="project" value="InterPro"/>
</dbReference>
<evidence type="ECO:0000256" key="3">
    <source>
        <dbReference type="ARBA" id="ARBA00022691"/>
    </source>
</evidence>
<dbReference type="InterPro" id="IPR010280">
    <property type="entry name" value="U5_MeTrfase_fam"/>
</dbReference>
<dbReference type="InterPro" id="IPR030390">
    <property type="entry name" value="MeTrfase_TrmA_AS"/>
</dbReference>
<evidence type="ECO:0000256" key="1">
    <source>
        <dbReference type="ARBA" id="ARBA00022603"/>
    </source>
</evidence>
<dbReference type="Gene3D" id="2.40.50.1070">
    <property type="match status" value="1"/>
</dbReference>
<evidence type="ECO:0000313" key="7">
    <source>
        <dbReference type="Proteomes" id="UP000278031"/>
    </source>
</evidence>
<feature type="binding site" evidence="4">
    <location>
        <position position="320"/>
    </location>
    <ligand>
        <name>S-adenosyl-L-methionine</name>
        <dbReference type="ChEBI" id="CHEBI:59789"/>
    </ligand>
</feature>
<feature type="active site" evidence="5">
    <location>
        <position position="347"/>
    </location>
</feature>
<dbReference type="Proteomes" id="UP000278031">
    <property type="component" value="Unassembled WGS sequence"/>
</dbReference>
<dbReference type="EMBL" id="QMWP01000057">
    <property type="protein sequence ID" value="RLG70508.1"/>
    <property type="molecule type" value="Genomic_DNA"/>
</dbReference>
<reference evidence="6 7" key="1">
    <citation type="submission" date="2018-06" db="EMBL/GenBank/DDBJ databases">
        <title>Extensive metabolic versatility and redundancy in microbially diverse, dynamic hydrothermal sediments.</title>
        <authorList>
            <person name="Dombrowski N."/>
            <person name="Teske A."/>
            <person name="Baker B.J."/>
        </authorList>
    </citation>
    <scope>NUCLEOTIDE SEQUENCE [LARGE SCALE GENOMIC DNA]</scope>
    <source>
        <strain evidence="6">B51_G17</strain>
    </source>
</reference>
<dbReference type="PROSITE" id="PS51687">
    <property type="entry name" value="SAM_MT_RNA_M5U"/>
    <property type="match status" value="1"/>
</dbReference>
<dbReference type="CDD" id="cd02440">
    <property type="entry name" value="AdoMet_MTases"/>
    <property type="match status" value="1"/>
</dbReference>
<evidence type="ECO:0000256" key="2">
    <source>
        <dbReference type="ARBA" id="ARBA00022679"/>
    </source>
</evidence>
<protein>
    <submittedName>
        <fullName evidence="6">23S rRNA (Uracil(1939)-C(5))-methyltransferase RlmD</fullName>
        <ecNumber evidence="6">2.1.1.190</ecNumber>
    </submittedName>
</protein>
<dbReference type="NCBIfam" id="TIGR00479">
    <property type="entry name" value="rumA"/>
    <property type="match status" value="1"/>
</dbReference>
<dbReference type="Gene3D" id="3.40.50.150">
    <property type="entry name" value="Vaccinia Virus protein VP39"/>
    <property type="match status" value="1"/>
</dbReference>
<dbReference type="InterPro" id="IPR029063">
    <property type="entry name" value="SAM-dependent_MTases_sf"/>
</dbReference>
<feature type="binding site" evidence="4">
    <location>
        <position position="275"/>
    </location>
    <ligand>
        <name>S-adenosyl-L-methionine</name>
        <dbReference type="ChEBI" id="CHEBI:59789"/>
    </ligand>
</feature>
<evidence type="ECO:0000256" key="5">
    <source>
        <dbReference type="PROSITE-ProRule" id="PRU10015"/>
    </source>
</evidence>
<dbReference type="GO" id="GO:0032259">
    <property type="term" value="P:methylation"/>
    <property type="evidence" value="ECO:0007669"/>
    <property type="project" value="UniProtKB-KW"/>
</dbReference>
<keyword evidence="1 4" id="KW-0489">Methyltransferase</keyword>
<dbReference type="EC" id="2.1.1.190" evidence="6"/>